<dbReference type="OrthoDB" id="6615119at2"/>
<sequence>MAISATLKAKQLNGVVPFGDGWGRHVEIDVEDLDIAEAVNADEIINEYSTDDLLDAIGEDAVISWLKECGYEVNSL</sequence>
<reference evidence="1 2" key="1">
    <citation type="submission" date="2018-12" db="EMBL/GenBank/DDBJ databases">
        <authorList>
            <consortium name="Pathogen Informatics"/>
        </authorList>
    </citation>
    <scope>NUCLEOTIDE SEQUENCE [LARGE SCALE GENOMIC DNA]</scope>
    <source>
        <strain evidence="1 2">NCTC11466</strain>
    </source>
</reference>
<dbReference type="Proteomes" id="UP000274122">
    <property type="component" value="Chromosome"/>
</dbReference>
<protein>
    <submittedName>
        <fullName evidence="1">Uncharacterized protein</fullName>
    </submittedName>
</protein>
<evidence type="ECO:0000313" key="1">
    <source>
        <dbReference type="EMBL" id="VEB97370.1"/>
    </source>
</evidence>
<proteinExistence type="predicted"/>
<evidence type="ECO:0000313" key="2">
    <source>
        <dbReference type="Proteomes" id="UP000274122"/>
    </source>
</evidence>
<name>A0A447V290_9ENTR</name>
<gene>
    <name evidence="1" type="ORF">NCTC11466_02111</name>
</gene>
<dbReference type="AlphaFoldDB" id="A0A447V290"/>
<accession>A0A447V290</accession>
<organism evidence="1 2">
    <name type="scientific">Cedecea lapagei</name>
    <dbReference type="NCBI Taxonomy" id="158823"/>
    <lineage>
        <taxon>Bacteria</taxon>
        <taxon>Pseudomonadati</taxon>
        <taxon>Pseudomonadota</taxon>
        <taxon>Gammaproteobacteria</taxon>
        <taxon>Enterobacterales</taxon>
        <taxon>Enterobacteriaceae</taxon>
        <taxon>Cedecea</taxon>
    </lineage>
</organism>
<dbReference type="RefSeq" id="WP_126356151.1">
    <property type="nucleotide sequence ID" value="NZ_LR134201.1"/>
</dbReference>
<keyword evidence="2" id="KW-1185">Reference proteome</keyword>
<dbReference type="KEGG" id="clap:NCTC11466_02111"/>
<dbReference type="EMBL" id="LR134201">
    <property type="protein sequence ID" value="VEB97370.1"/>
    <property type="molecule type" value="Genomic_DNA"/>
</dbReference>